<keyword evidence="2" id="KW-1185">Reference proteome</keyword>
<protein>
    <submittedName>
        <fullName evidence="1">DUF1284 domain-containing protein</fullName>
    </submittedName>
</protein>
<accession>A0ABY5UAH3</accession>
<dbReference type="Pfam" id="PF06935">
    <property type="entry name" value="DUF1284"/>
    <property type="match status" value="1"/>
</dbReference>
<reference evidence="1" key="1">
    <citation type="submission" date="2022-06" db="EMBL/GenBank/DDBJ databases">
        <title>Complete Genome Sequence of Deoxynivalenol-bioadsorption Ochrobactrum pseudintermedium ASAG-D25.</title>
        <authorList>
            <person name="Wang N."/>
        </authorList>
    </citation>
    <scope>NUCLEOTIDE SEQUENCE</scope>
    <source>
        <strain evidence="1">ASAG-D25</strain>
    </source>
</reference>
<evidence type="ECO:0000313" key="2">
    <source>
        <dbReference type="Proteomes" id="UP001058739"/>
    </source>
</evidence>
<dbReference type="Proteomes" id="UP001058739">
    <property type="component" value="Chromosome 01"/>
</dbReference>
<proteinExistence type="predicted"/>
<sequence>MTIRLRGHHLLCMLTYVGKGYSPAFVENYDAIAGRLSRGEDILLVDGPDDICAPLLCGGAEGNCHCYDASVRIRDQLAMEAVGELFGQTLSTQNAFDLDAERLAALRRAFAKGTLRKACEGCEWSDLCTKIATDQFHGVKITRPPSPA</sequence>
<gene>
    <name evidence="1" type="ORF">NIK97_07180</name>
</gene>
<name>A0ABY5UAH3_9HYPH</name>
<evidence type="ECO:0000313" key="1">
    <source>
        <dbReference type="EMBL" id="UWL59322.1"/>
    </source>
</evidence>
<organism evidence="1 2">
    <name type="scientific">Brucella pseudintermedia</name>
    <dbReference type="NCBI Taxonomy" id="370111"/>
    <lineage>
        <taxon>Bacteria</taxon>
        <taxon>Pseudomonadati</taxon>
        <taxon>Pseudomonadota</taxon>
        <taxon>Alphaproteobacteria</taxon>
        <taxon>Hyphomicrobiales</taxon>
        <taxon>Brucellaceae</taxon>
        <taxon>Brucella/Ochrobactrum group</taxon>
        <taxon>Brucella</taxon>
    </lineage>
</organism>
<dbReference type="EMBL" id="CP099967">
    <property type="protein sequence ID" value="UWL59322.1"/>
    <property type="molecule type" value="Genomic_DNA"/>
</dbReference>
<dbReference type="RefSeq" id="WP_121986133.1">
    <property type="nucleotide sequence ID" value="NZ_CADEAT010000008.1"/>
</dbReference>
<dbReference type="InterPro" id="IPR009702">
    <property type="entry name" value="DUF1284"/>
</dbReference>